<dbReference type="RefSeq" id="WP_091210162.1">
    <property type="nucleotide sequence ID" value="NZ_FOCL01000002.1"/>
</dbReference>
<evidence type="ECO:0008006" key="3">
    <source>
        <dbReference type="Google" id="ProtNLM"/>
    </source>
</evidence>
<evidence type="ECO:0000313" key="1">
    <source>
        <dbReference type="EMBL" id="SEN22268.1"/>
    </source>
</evidence>
<accession>A0A1H8EU41</accession>
<dbReference type="AlphaFoldDB" id="A0A1H8EU41"/>
<dbReference type="STRING" id="551995.SAMN05192574_102821"/>
<organism evidence="1 2">
    <name type="scientific">Mucilaginibacter gossypiicola</name>
    <dbReference type="NCBI Taxonomy" id="551995"/>
    <lineage>
        <taxon>Bacteria</taxon>
        <taxon>Pseudomonadati</taxon>
        <taxon>Bacteroidota</taxon>
        <taxon>Sphingobacteriia</taxon>
        <taxon>Sphingobacteriales</taxon>
        <taxon>Sphingobacteriaceae</taxon>
        <taxon>Mucilaginibacter</taxon>
    </lineage>
</organism>
<dbReference type="Proteomes" id="UP000198942">
    <property type="component" value="Unassembled WGS sequence"/>
</dbReference>
<evidence type="ECO:0000313" key="2">
    <source>
        <dbReference type="Proteomes" id="UP000198942"/>
    </source>
</evidence>
<protein>
    <recommendedName>
        <fullName evidence="3">DUF2493 domain-containing protein</fullName>
    </recommendedName>
</protein>
<name>A0A1H8EU41_9SPHI</name>
<dbReference type="OrthoDB" id="572639at2"/>
<keyword evidence="2" id="KW-1185">Reference proteome</keyword>
<proteinExistence type="predicted"/>
<reference evidence="2" key="1">
    <citation type="submission" date="2016-10" db="EMBL/GenBank/DDBJ databases">
        <authorList>
            <person name="Varghese N."/>
            <person name="Submissions S."/>
        </authorList>
    </citation>
    <scope>NUCLEOTIDE SEQUENCE [LARGE SCALE GENOMIC DNA]</scope>
    <source>
        <strain evidence="2">Gh-48</strain>
    </source>
</reference>
<sequence length="118" mass="13402">MENYTLIIGGDNNFNDYDLLKSATDKFLLGVSKGYEIIIISDTSNGASWLGERFAAESGLEVMEFEVRNWAKHYIVRHQQMVGYANACICFWDGQSVETKHLIETAANEDLDILVVRY</sequence>
<dbReference type="EMBL" id="FOCL01000002">
    <property type="protein sequence ID" value="SEN22268.1"/>
    <property type="molecule type" value="Genomic_DNA"/>
</dbReference>
<gene>
    <name evidence="1" type="ORF">SAMN05192574_102821</name>
</gene>